<gene>
    <name evidence="12" type="ORF">BCV72DRAFT_246193</name>
</gene>
<organism evidence="12">
    <name type="scientific">Rhizopus microsporus var. microsporus</name>
    <dbReference type="NCBI Taxonomy" id="86635"/>
    <lineage>
        <taxon>Eukaryota</taxon>
        <taxon>Fungi</taxon>
        <taxon>Fungi incertae sedis</taxon>
        <taxon>Mucoromycota</taxon>
        <taxon>Mucoromycotina</taxon>
        <taxon>Mucoromycetes</taxon>
        <taxon>Mucorales</taxon>
        <taxon>Mucorineae</taxon>
        <taxon>Rhizopodaceae</taxon>
        <taxon>Rhizopus</taxon>
    </lineage>
</organism>
<dbReference type="InterPro" id="IPR027417">
    <property type="entry name" value="P-loop_NTPase"/>
</dbReference>
<comment type="subcellular location">
    <subcellularLocation>
        <location evidence="1">Cytoplasm</location>
        <location evidence="1">Cytoskeleton</location>
    </subcellularLocation>
</comment>
<dbReference type="InterPro" id="IPR008467">
    <property type="entry name" value="Dynein1_light_intermed_chain"/>
</dbReference>
<dbReference type="AlphaFoldDB" id="A0A1X0QMV2"/>
<evidence type="ECO:0000256" key="10">
    <source>
        <dbReference type="ARBA" id="ARBA00023212"/>
    </source>
</evidence>
<dbReference type="PANTHER" id="PTHR12688:SF0">
    <property type="entry name" value="DYNEIN LIGHT INTERMEDIATE CHAIN"/>
    <property type="match status" value="1"/>
</dbReference>
<evidence type="ECO:0000256" key="11">
    <source>
        <dbReference type="SAM" id="MobiDB-lite"/>
    </source>
</evidence>
<dbReference type="VEuPathDB" id="FungiDB:BCV72DRAFT_246193"/>
<dbReference type="GO" id="GO:0035974">
    <property type="term" value="C:meiotic spindle pole body"/>
    <property type="evidence" value="ECO:0007669"/>
    <property type="project" value="TreeGrafter"/>
</dbReference>
<keyword evidence="10" id="KW-0206">Cytoskeleton</keyword>
<evidence type="ECO:0000256" key="9">
    <source>
        <dbReference type="ARBA" id="ARBA00023175"/>
    </source>
</evidence>
<dbReference type="GO" id="GO:0005524">
    <property type="term" value="F:ATP binding"/>
    <property type="evidence" value="ECO:0007669"/>
    <property type="project" value="UniProtKB-KW"/>
</dbReference>
<protein>
    <submittedName>
        <fullName evidence="12">Dynein light intermediate chain</fullName>
    </submittedName>
</protein>
<evidence type="ECO:0000256" key="2">
    <source>
        <dbReference type="ARBA" id="ARBA00006831"/>
    </source>
</evidence>
<feature type="region of interest" description="Disordered" evidence="11">
    <location>
        <begin position="558"/>
        <end position="607"/>
    </location>
</feature>
<keyword evidence="5" id="KW-0493">Microtubule</keyword>
<evidence type="ECO:0000256" key="1">
    <source>
        <dbReference type="ARBA" id="ARBA00004245"/>
    </source>
</evidence>
<dbReference type="GO" id="GO:0005874">
    <property type="term" value="C:microtubule"/>
    <property type="evidence" value="ECO:0007669"/>
    <property type="project" value="UniProtKB-KW"/>
</dbReference>
<feature type="region of interest" description="Disordered" evidence="11">
    <location>
        <begin position="509"/>
        <end position="541"/>
    </location>
</feature>
<dbReference type="GO" id="GO:0005868">
    <property type="term" value="C:cytoplasmic dynein complex"/>
    <property type="evidence" value="ECO:0007669"/>
    <property type="project" value="InterPro"/>
</dbReference>
<dbReference type="EMBL" id="KV922185">
    <property type="protein sequence ID" value="ORE01092.1"/>
    <property type="molecule type" value="Genomic_DNA"/>
</dbReference>
<evidence type="ECO:0000256" key="7">
    <source>
        <dbReference type="ARBA" id="ARBA00022840"/>
    </source>
</evidence>
<name>A0A1X0QMV2_RHIZD</name>
<evidence type="ECO:0000256" key="5">
    <source>
        <dbReference type="ARBA" id="ARBA00022701"/>
    </source>
</evidence>
<feature type="compositionally biased region" description="Basic and acidic residues" evidence="11">
    <location>
        <begin position="581"/>
        <end position="607"/>
    </location>
</feature>
<feature type="compositionally biased region" description="Polar residues" evidence="11">
    <location>
        <begin position="567"/>
        <end position="580"/>
    </location>
</feature>
<dbReference type="GO" id="GO:0045504">
    <property type="term" value="F:dynein heavy chain binding"/>
    <property type="evidence" value="ECO:0007669"/>
    <property type="project" value="TreeGrafter"/>
</dbReference>
<keyword evidence="7" id="KW-0067">ATP-binding</keyword>
<accession>A0A1X0QMV2</accession>
<dbReference type="Gene3D" id="3.40.50.300">
    <property type="entry name" value="P-loop containing nucleotide triphosphate hydrolases"/>
    <property type="match status" value="1"/>
</dbReference>
<dbReference type="GO" id="GO:0007018">
    <property type="term" value="P:microtubule-based movement"/>
    <property type="evidence" value="ECO:0007669"/>
    <property type="project" value="InterPro"/>
</dbReference>
<reference evidence="12" key="1">
    <citation type="journal article" date="2016" name="Proc. Natl. Acad. Sci. U.S.A.">
        <title>Lipid metabolic changes in an early divergent fungus govern the establishment of a mutualistic symbiosis with endobacteria.</title>
        <authorList>
            <person name="Lastovetsky O.A."/>
            <person name="Gaspar M.L."/>
            <person name="Mondo S.J."/>
            <person name="LaButti K.M."/>
            <person name="Sandor L."/>
            <person name="Grigoriev I.V."/>
            <person name="Henry S.A."/>
            <person name="Pawlowska T.E."/>
        </authorList>
    </citation>
    <scope>NUCLEOTIDE SEQUENCE [LARGE SCALE GENOMIC DNA]</scope>
    <source>
        <strain evidence="12">ATCC 52814</strain>
    </source>
</reference>
<dbReference type="InterPro" id="IPR022780">
    <property type="entry name" value="Dynein_light_int_chain"/>
</dbReference>
<dbReference type="OrthoDB" id="27603at2759"/>
<dbReference type="Pfam" id="PF05783">
    <property type="entry name" value="DLIC"/>
    <property type="match status" value="3"/>
</dbReference>
<evidence type="ECO:0000313" key="12">
    <source>
        <dbReference type="EMBL" id="ORE01092.1"/>
    </source>
</evidence>
<dbReference type="GO" id="GO:0000226">
    <property type="term" value="P:microtubule cytoskeleton organization"/>
    <property type="evidence" value="ECO:0007669"/>
    <property type="project" value="TreeGrafter"/>
</dbReference>
<evidence type="ECO:0000256" key="4">
    <source>
        <dbReference type="ARBA" id="ARBA00022490"/>
    </source>
</evidence>
<evidence type="ECO:0000256" key="3">
    <source>
        <dbReference type="ARBA" id="ARBA00022448"/>
    </source>
</evidence>
<dbReference type="SUPFAM" id="SSF52540">
    <property type="entry name" value="P-loop containing nucleoside triphosphate hydrolases"/>
    <property type="match status" value="2"/>
</dbReference>
<dbReference type="Proteomes" id="UP000242414">
    <property type="component" value="Unassembled WGS sequence"/>
</dbReference>
<dbReference type="PANTHER" id="PTHR12688">
    <property type="entry name" value="DYNEIN LIGHT INTERMEDIATE CHAIN"/>
    <property type="match status" value="1"/>
</dbReference>
<keyword evidence="6" id="KW-0547">Nucleotide-binding</keyword>
<evidence type="ECO:0000256" key="6">
    <source>
        <dbReference type="ARBA" id="ARBA00022741"/>
    </source>
</evidence>
<proteinExistence type="inferred from homology"/>
<evidence type="ECO:0000256" key="8">
    <source>
        <dbReference type="ARBA" id="ARBA00023017"/>
    </source>
</evidence>
<keyword evidence="4" id="KW-0963">Cytoplasm</keyword>
<keyword evidence="3" id="KW-0813">Transport</keyword>
<sequence length="607" mass="67024">MLDSVTPSQSVSITSIAGQQQVLNIPEKDEIWSSILKDVAATKVVPTKNVLILGEPGVGKSTLIHYLRNDPGPQQPKMTVDESAPVNNNIKSHYTQNIKTPIDSQEKRNDLALGYSFIDVKDEENEAVARLGCYQLGLSSPEFLPLLKFAIRSETVADACVLILLDWTRPWKFMETLMRWINITNYLVDEICKENTSGAWSQGKAMMDELRETLEHYLQTYTEPSSGMILTASTSTSSIATTNTTLTNLNTATSNHADQVVLPLTQGCLTTNLGIPIIVVCCKSDAMNVLEQTHDYNEDQFDFIQQCLRCICMKYGAALFYTSSYQPHTYHHLREYMLHRLLSNNNKTYPFNVKAQVIEREAVLVPSGWDSWGKIKVLREGFDCESLSEGWDENIDALADGHQPVNTSGALGIYEEAIPNDDLGNQPQHISAVTVCEDEQAFYERHFETLQKTNDTMRKNGNSKPGLVGPIGITSTAIDLTRIDPNKKVKYIDIELTLDKSLLKGIVATNGTSTNGSTTPTSTAASNTIPSPVAAATPQSGPSHEIIANFFQSLLTKKGPSGGAASPTASPLLTGLPQSNGREEPHRRPTISRKDVHKELDRMRQYT</sequence>
<keyword evidence="9" id="KW-0505">Motor protein</keyword>
<feature type="compositionally biased region" description="Low complexity" evidence="11">
    <location>
        <begin position="509"/>
        <end position="532"/>
    </location>
</feature>
<keyword evidence="8" id="KW-0243">Dynein</keyword>
<comment type="similarity">
    <text evidence="2">Belongs to the dynein light intermediate chain family.</text>
</comment>